<evidence type="ECO:0000256" key="1">
    <source>
        <dbReference type="ARBA" id="ARBA00004571"/>
    </source>
</evidence>
<dbReference type="RefSeq" id="WP_012076583.1">
    <property type="nucleotide sequence ID" value="NZ_CP020560.1"/>
</dbReference>
<dbReference type="SUPFAM" id="SSF56935">
    <property type="entry name" value="Porins"/>
    <property type="match status" value="1"/>
</dbReference>
<dbReference type="EMBL" id="CP027169">
    <property type="protein sequence ID" value="AVK03913.1"/>
    <property type="molecule type" value="Genomic_DNA"/>
</dbReference>
<evidence type="ECO:0000256" key="4">
    <source>
        <dbReference type="ARBA" id="ARBA00022692"/>
    </source>
</evidence>
<evidence type="ECO:0000313" key="9">
    <source>
        <dbReference type="Proteomes" id="UP000238390"/>
    </source>
</evidence>
<keyword evidence="6" id="KW-0472">Membrane</keyword>
<accession>A0A2R3IQ01</accession>
<proteinExistence type="inferred from homology"/>
<dbReference type="GO" id="GO:0009279">
    <property type="term" value="C:cell outer membrane"/>
    <property type="evidence" value="ECO:0007669"/>
    <property type="project" value="UniProtKB-SubCell"/>
</dbReference>
<evidence type="ECO:0000256" key="6">
    <source>
        <dbReference type="ARBA" id="ARBA00023136"/>
    </source>
</evidence>
<dbReference type="PANTHER" id="PTHR35093:SF8">
    <property type="entry name" value="OUTER MEMBRANE PROTEIN NMB0088-RELATED"/>
    <property type="match status" value="1"/>
</dbReference>
<evidence type="ECO:0000313" key="8">
    <source>
        <dbReference type="EMBL" id="AVK03913.1"/>
    </source>
</evidence>
<gene>
    <name evidence="8" type="ORF">CSB93_5407</name>
</gene>
<evidence type="ECO:0000256" key="5">
    <source>
        <dbReference type="ARBA" id="ARBA00022729"/>
    </source>
</evidence>
<keyword evidence="4" id="KW-0812">Transmembrane</keyword>
<keyword evidence="5" id="KW-0732">Signal</keyword>
<dbReference type="GO" id="GO:0015483">
    <property type="term" value="F:long-chain fatty acid transporting porin activity"/>
    <property type="evidence" value="ECO:0007669"/>
    <property type="project" value="TreeGrafter"/>
</dbReference>
<evidence type="ECO:0000256" key="7">
    <source>
        <dbReference type="ARBA" id="ARBA00023237"/>
    </source>
</evidence>
<keyword evidence="3" id="KW-1134">Transmembrane beta strand</keyword>
<name>A0A2R3IQ01_9PSED</name>
<organism evidence="8 9">
    <name type="scientific">Pseudomonas paraeruginosa</name>
    <dbReference type="NCBI Taxonomy" id="2994495"/>
    <lineage>
        <taxon>Bacteria</taxon>
        <taxon>Pseudomonadati</taxon>
        <taxon>Pseudomonadota</taxon>
        <taxon>Gammaproteobacteria</taxon>
        <taxon>Pseudomonadales</taxon>
        <taxon>Pseudomonadaceae</taxon>
        <taxon>Pseudomonas</taxon>
    </lineage>
</organism>
<sequence>MKTIWFKTSLALTISAVSTYTLANGIAINEQSASGAGTAYAGRASSALDASTIYGNPAGLSKLKRTEVSGGLAIVKAKDDISQAHSTAQGSNKGDSVPLAAVPFGYFSTPINEDFTFGLGIYVPYGIINDYENGFMGSSHGSYSKVQVITVQPTIAWKINDKVSVGFGPTFNRIDGQLKNTLATNALNGGNGDTKISIKGDDTAIGYNVGVMVDLTDDTTWGLTYHSKVKYHLGGNTEVKNSPAFLGLNGKYDAKLDITLPESVDTSITHKFDDKWTGYVGAVWTRWSRLETLDVRNSGLPAGPIGQNFQTLSEDLKWRDTWSFSVGTSYQATPEWVLRTGFAYEPSPTTNEDRNVRIPVGDRKVFTLGAGWSPNQDLTVDVAYAYLWESTASVNQSAKSIGPIDIQPAYSAKYDNSAHGLTAQVTYRF</sequence>
<dbReference type="Gene3D" id="2.40.160.60">
    <property type="entry name" value="Outer membrane protein transport protein (OMPP1/FadL/TodX)"/>
    <property type="match status" value="1"/>
</dbReference>
<dbReference type="Proteomes" id="UP000238390">
    <property type="component" value="Chromosome"/>
</dbReference>
<dbReference type="PANTHER" id="PTHR35093">
    <property type="entry name" value="OUTER MEMBRANE PROTEIN NMB0088-RELATED"/>
    <property type="match status" value="1"/>
</dbReference>
<keyword evidence="7" id="KW-0998">Cell outer membrane</keyword>
<reference evidence="8 9" key="1">
    <citation type="submission" date="2018-02" db="EMBL/GenBank/DDBJ databases">
        <title>FDA/CDC Antimicrobial Resistant Isolate Bank Genome Sequencing.</title>
        <authorList>
            <person name="Benahmed F.H."/>
            <person name="Lutgring J.D."/>
            <person name="Yoo B."/>
            <person name="Machado M."/>
            <person name="Brown A."/>
            <person name="McAllister G."/>
            <person name="Perry A."/>
            <person name="Halpin A.L."/>
            <person name="Vavikolanu K."/>
            <person name="Ott S."/>
            <person name="Zhao X."/>
            <person name="Tallon L.J."/>
            <person name="Sadzewicz L."/>
            <person name="Aluvathingal J."/>
            <person name="Nadendla S."/>
            <person name="Voskania-kordi A."/>
            <person name="Simonyan V."/>
            <person name="Patel J."/>
            <person name="Shawar R.M."/>
        </authorList>
    </citation>
    <scope>NUCLEOTIDE SEQUENCE [LARGE SCALE GENOMIC DNA]</scope>
    <source>
        <strain evidence="8 9">AR_0356</strain>
    </source>
</reference>
<dbReference type="AlphaFoldDB" id="A0A2R3IQ01"/>
<evidence type="ECO:0000256" key="3">
    <source>
        <dbReference type="ARBA" id="ARBA00022452"/>
    </source>
</evidence>
<dbReference type="InterPro" id="IPR005017">
    <property type="entry name" value="OMPP1/FadL/TodX"/>
</dbReference>
<comment type="subcellular location">
    <subcellularLocation>
        <location evidence="1">Cell outer membrane</location>
        <topology evidence="1">Multi-pass membrane protein</topology>
    </subcellularLocation>
</comment>
<dbReference type="GeneID" id="77222136"/>
<dbReference type="Pfam" id="PF03349">
    <property type="entry name" value="Toluene_X"/>
    <property type="match status" value="1"/>
</dbReference>
<evidence type="ECO:0000256" key="2">
    <source>
        <dbReference type="ARBA" id="ARBA00008163"/>
    </source>
</evidence>
<keyword evidence="9" id="KW-1185">Reference proteome</keyword>
<comment type="similarity">
    <text evidence="2">Belongs to the OmpP1/FadL family.</text>
</comment>
<protein>
    <submittedName>
        <fullName evidence="8">Outer membrane transport family protein</fullName>
    </submittedName>
</protein>